<evidence type="ECO:0000313" key="9">
    <source>
        <dbReference type="EMBL" id="MCC2255753.1"/>
    </source>
</evidence>
<keyword evidence="5 7" id="KW-1133">Transmembrane helix</keyword>
<evidence type="ECO:0000259" key="8">
    <source>
        <dbReference type="PROSITE" id="PS50928"/>
    </source>
</evidence>
<feature type="domain" description="ABC transmembrane type-1" evidence="8">
    <location>
        <begin position="72"/>
        <end position="263"/>
    </location>
</feature>
<dbReference type="Pfam" id="PF00528">
    <property type="entry name" value="BPD_transp_1"/>
    <property type="match status" value="1"/>
</dbReference>
<keyword evidence="4 7" id="KW-0812">Transmembrane</keyword>
<evidence type="ECO:0000256" key="4">
    <source>
        <dbReference type="ARBA" id="ARBA00022692"/>
    </source>
</evidence>
<evidence type="ECO:0000256" key="2">
    <source>
        <dbReference type="ARBA" id="ARBA00022448"/>
    </source>
</evidence>
<gene>
    <name evidence="9" type="ORF">LKD70_15265</name>
</gene>
<dbReference type="EMBL" id="JAJEQX010000034">
    <property type="protein sequence ID" value="MCC2255753.1"/>
    <property type="molecule type" value="Genomic_DNA"/>
</dbReference>
<protein>
    <submittedName>
        <fullName evidence="9">Carbohydrate ABC transporter permease</fullName>
    </submittedName>
</protein>
<dbReference type="RefSeq" id="WP_227708734.1">
    <property type="nucleotide sequence ID" value="NZ_JAJEQX010000034.1"/>
</dbReference>
<comment type="caution">
    <text evidence="9">The sequence shown here is derived from an EMBL/GenBank/DDBJ whole genome shotgun (WGS) entry which is preliminary data.</text>
</comment>
<keyword evidence="2 7" id="KW-0813">Transport</keyword>
<reference evidence="9 10" key="1">
    <citation type="submission" date="2021-10" db="EMBL/GenBank/DDBJ databases">
        <title>Anaerobic single-cell dispensing facilitates the cultivation of human gut bacteria.</title>
        <authorList>
            <person name="Afrizal A."/>
        </authorList>
    </citation>
    <scope>NUCLEOTIDE SEQUENCE [LARGE SCALE GENOMIC DNA]</scope>
    <source>
        <strain evidence="9 10">CLA-AA-H200</strain>
    </source>
</reference>
<evidence type="ECO:0000313" key="10">
    <source>
        <dbReference type="Proteomes" id="UP001198151"/>
    </source>
</evidence>
<evidence type="ECO:0000256" key="5">
    <source>
        <dbReference type="ARBA" id="ARBA00022989"/>
    </source>
</evidence>
<comment type="similarity">
    <text evidence="7">Belongs to the binding-protein-dependent transport system permease family.</text>
</comment>
<dbReference type="Proteomes" id="UP001198151">
    <property type="component" value="Unassembled WGS sequence"/>
</dbReference>
<dbReference type="InterPro" id="IPR035906">
    <property type="entry name" value="MetI-like_sf"/>
</dbReference>
<accession>A0ABS8G0A7</accession>
<dbReference type="SUPFAM" id="SSF161098">
    <property type="entry name" value="MetI-like"/>
    <property type="match status" value="1"/>
</dbReference>
<feature type="transmembrane region" description="Helical" evidence="7">
    <location>
        <begin position="143"/>
        <end position="163"/>
    </location>
</feature>
<dbReference type="PANTHER" id="PTHR43744">
    <property type="entry name" value="ABC TRANSPORTER PERMEASE PROTEIN MG189-RELATED-RELATED"/>
    <property type="match status" value="1"/>
</dbReference>
<keyword evidence="10" id="KW-1185">Reference proteome</keyword>
<dbReference type="Gene3D" id="1.10.3720.10">
    <property type="entry name" value="MetI-like"/>
    <property type="match status" value="1"/>
</dbReference>
<feature type="transmembrane region" description="Helical" evidence="7">
    <location>
        <begin position="245"/>
        <end position="263"/>
    </location>
</feature>
<evidence type="ECO:0000256" key="6">
    <source>
        <dbReference type="ARBA" id="ARBA00023136"/>
    </source>
</evidence>
<dbReference type="CDD" id="cd06261">
    <property type="entry name" value="TM_PBP2"/>
    <property type="match status" value="1"/>
</dbReference>
<dbReference type="PROSITE" id="PS50928">
    <property type="entry name" value="ABC_TM1"/>
    <property type="match status" value="1"/>
</dbReference>
<keyword evidence="3" id="KW-1003">Cell membrane</keyword>
<dbReference type="InterPro" id="IPR000515">
    <property type="entry name" value="MetI-like"/>
</dbReference>
<proteinExistence type="inferred from homology"/>
<name>A0ABS8G0A7_9FIRM</name>
<sequence>MKKKKKLHAVYAIPNLILLLFSITCIFPAIWLIYSSLKEKAEFYHSPIALPENPSIQHYISILTDSELLKWLFNSFRTSLLALLFILLFGFTIGYFLSRYRFRGRNALYAYFLIGMLIPVHALMVPMYVMFSRLGLNDQWFTLILPYTALSLPIAVFLVESYVKSVPHEIEEAAAIDGSSRLRTIYTIVMPMCRPILITIGIIQFFYIWNEFTFSLILIDSQELMTIPVGLTLFKGQFSTDYPRMMTAMVLAILPTMIIYFIFSKQIIKGMVAGAVKG</sequence>
<organism evidence="9 10">
    <name type="scientific">Ruminococcus turbiniformis</name>
    <dbReference type="NCBI Taxonomy" id="2881258"/>
    <lineage>
        <taxon>Bacteria</taxon>
        <taxon>Bacillati</taxon>
        <taxon>Bacillota</taxon>
        <taxon>Clostridia</taxon>
        <taxon>Eubacteriales</taxon>
        <taxon>Oscillospiraceae</taxon>
        <taxon>Ruminococcus</taxon>
    </lineage>
</organism>
<dbReference type="PANTHER" id="PTHR43744:SF12">
    <property type="entry name" value="ABC TRANSPORTER PERMEASE PROTEIN MG189-RELATED"/>
    <property type="match status" value="1"/>
</dbReference>
<evidence type="ECO:0000256" key="1">
    <source>
        <dbReference type="ARBA" id="ARBA00004651"/>
    </source>
</evidence>
<feature type="transmembrane region" description="Helical" evidence="7">
    <location>
        <begin position="109"/>
        <end position="131"/>
    </location>
</feature>
<feature type="transmembrane region" description="Helical" evidence="7">
    <location>
        <begin position="76"/>
        <end position="97"/>
    </location>
</feature>
<feature type="transmembrane region" description="Helical" evidence="7">
    <location>
        <begin position="12"/>
        <end position="34"/>
    </location>
</feature>
<evidence type="ECO:0000256" key="3">
    <source>
        <dbReference type="ARBA" id="ARBA00022475"/>
    </source>
</evidence>
<evidence type="ECO:0000256" key="7">
    <source>
        <dbReference type="RuleBase" id="RU363032"/>
    </source>
</evidence>
<comment type="subcellular location">
    <subcellularLocation>
        <location evidence="1 7">Cell membrane</location>
        <topology evidence="1 7">Multi-pass membrane protein</topology>
    </subcellularLocation>
</comment>
<keyword evidence="6 7" id="KW-0472">Membrane</keyword>
<feature type="transmembrane region" description="Helical" evidence="7">
    <location>
        <begin position="184"/>
        <end position="209"/>
    </location>
</feature>